<dbReference type="AlphaFoldDB" id="A0A3P6BGT1"/>
<sequence>MESFALHSLSTTASFSHNHPSRLSLLCCISSRSPPPTISLPSLPTIQSHSAQPLTFPLLKPIPRFSTTQITTAPRDTPPPPPSQSPFSQPPHGAKLLPLIIQYEI</sequence>
<gene>
    <name evidence="2" type="ORF">BOLC3T18671H</name>
</gene>
<feature type="region of interest" description="Disordered" evidence="1">
    <location>
        <begin position="67"/>
        <end position="94"/>
    </location>
</feature>
<organism evidence="2">
    <name type="scientific">Brassica oleracea</name>
    <name type="common">Wild cabbage</name>
    <dbReference type="NCBI Taxonomy" id="3712"/>
    <lineage>
        <taxon>Eukaryota</taxon>
        <taxon>Viridiplantae</taxon>
        <taxon>Streptophyta</taxon>
        <taxon>Embryophyta</taxon>
        <taxon>Tracheophyta</taxon>
        <taxon>Spermatophyta</taxon>
        <taxon>Magnoliopsida</taxon>
        <taxon>eudicotyledons</taxon>
        <taxon>Gunneridae</taxon>
        <taxon>Pentapetalae</taxon>
        <taxon>rosids</taxon>
        <taxon>malvids</taxon>
        <taxon>Brassicales</taxon>
        <taxon>Brassicaceae</taxon>
        <taxon>Brassiceae</taxon>
        <taxon>Brassica</taxon>
    </lineage>
</organism>
<accession>A0A3P6BGT1</accession>
<proteinExistence type="predicted"/>
<name>A0A3P6BGT1_BRAOL</name>
<reference evidence="2" key="1">
    <citation type="submission" date="2018-11" db="EMBL/GenBank/DDBJ databases">
        <authorList>
            <consortium name="Genoscope - CEA"/>
            <person name="William W."/>
        </authorList>
    </citation>
    <scope>NUCLEOTIDE SEQUENCE</scope>
</reference>
<dbReference type="EMBL" id="LR031872">
    <property type="protein sequence ID" value="VDC95681.1"/>
    <property type="molecule type" value="Genomic_DNA"/>
</dbReference>
<protein>
    <submittedName>
        <fullName evidence="2">Uncharacterized protein</fullName>
    </submittedName>
</protein>
<evidence type="ECO:0000313" key="2">
    <source>
        <dbReference type="EMBL" id="VDC95681.1"/>
    </source>
</evidence>
<evidence type="ECO:0000256" key="1">
    <source>
        <dbReference type="SAM" id="MobiDB-lite"/>
    </source>
</evidence>